<dbReference type="Pfam" id="PF07228">
    <property type="entry name" value="SpoIIE"/>
    <property type="match status" value="1"/>
</dbReference>
<dbReference type="KEGG" id="ptan:CRYO30217_00890"/>
<reference evidence="6" key="1">
    <citation type="submission" date="2021-04" db="EMBL/GenBank/DDBJ databases">
        <authorList>
            <person name="Rodrigo-Torres L."/>
            <person name="Arahal R. D."/>
            <person name="Lucena T."/>
        </authorList>
    </citation>
    <scope>NUCLEOTIDE SEQUENCE</scope>
    <source>
        <strain evidence="6">AS29M-1</strain>
    </source>
</reference>
<feature type="chain" id="PRO_5037272770" description="PPM-type phosphatase domain-containing protein" evidence="4">
    <location>
        <begin position="19"/>
        <end position="732"/>
    </location>
</feature>
<name>A0A916JKS0_9FLAO</name>
<keyword evidence="1" id="KW-0378">Hydrolase</keyword>
<dbReference type="SUPFAM" id="SSF81901">
    <property type="entry name" value="HCP-like"/>
    <property type="match status" value="1"/>
</dbReference>
<dbReference type="EMBL" id="OU015584">
    <property type="protein sequence ID" value="CAG5079222.1"/>
    <property type="molecule type" value="Genomic_DNA"/>
</dbReference>
<dbReference type="Gene3D" id="3.60.40.10">
    <property type="entry name" value="PPM-type phosphatase domain"/>
    <property type="match status" value="1"/>
</dbReference>
<dbReference type="InterPro" id="IPR001932">
    <property type="entry name" value="PPM-type_phosphatase-like_dom"/>
</dbReference>
<dbReference type="GO" id="GO:0016791">
    <property type="term" value="F:phosphatase activity"/>
    <property type="evidence" value="ECO:0007669"/>
    <property type="project" value="TreeGrafter"/>
</dbReference>
<evidence type="ECO:0000256" key="4">
    <source>
        <dbReference type="SAM" id="SignalP"/>
    </source>
</evidence>
<dbReference type="Gene3D" id="1.25.40.10">
    <property type="entry name" value="Tetratricopeptide repeat domain"/>
    <property type="match status" value="1"/>
</dbReference>
<dbReference type="AlphaFoldDB" id="A0A916JKS0"/>
<evidence type="ECO:0000313" key="7">
    <source>
        <dbReference type="Proteomes" id="UP000683507"/>
    </source>
</evidence>
<dbReference type="SUPFAM" id="SSF81606">
    <property type="entry name" value="PP2C-like"/>
    <property type="match status" value="1"/>
</dbReference>
<sequence>MKVFLVIFLSVCSYLSIAQSHLVDTTDFNQLTTFERELIEEYTPKIREEKDDSAKLVLINELYMQFNDNDVWILYTELMKPILDHYLETKGRTAFYIQKLHDYYNDCAYYYGYKNDLQTQVAYNKKAYELAKELGDNAKIAYHMNAIAAYYHLIGKFDLAVSNFNEALEVFESQQDTSSMITLMGNLAFMYYEQGQYDDAMGLYKKAEKLARATNRRSHLAHILGNLSLVYFQQEDYEKTAAAIDTALKIREQLGEMVSYYLTLNNYAAMLRKQKKYDVAIDTIHSIIRGRIKLEVWDDLSYSYYSLAMIFNDLEQYDSALVYGNKSMYLAKQINYPTLLKDAGRALYMAYEGLNNGDSAFKYYKLHIEMKDSLYNEKNVNAAIKNKLSSDFEKQAAADSVAHAKEQEINEAEIDRQHAEIRAKNTMQYGLIIGLLLVVVFAVFMYNRFKLTQKQKSIIEKQKEVVEDQKKVVEHQKEVVEEKNKEITDSINYAKRIQEAILPSRYSLVDNLKNGFVLFKPKDVVSGDFYWLENKGESIYFAAADCTGHGVPGAMVSVVCSNALSKSLLEEQITDPGKLLGRTRELIIQRFAKSGEDVKDGMDVSLCKLTGNKLYWAGANNPLWIIRNGEDAITEVKANKQPVGLYADPKPFDTHEFELNKGDTIYIFSDGFQDQFGGEKGKKLKTGNFKKLLISNNSLSMDEVKGKLEDFFFEWKGEFEQVDDVCVIGVRI</sequence>
<dbReference type="SMART" id="SM00028">
    <property type="entry name" value="TPR"/>
    <property type="match status" value="4"/>
</dbReference>
<dbReference type="SMART" id="SM00331">
    <property type="entry name" value="PP2C_SIG"/>
    <property type="match status" value="1"/>
</dbReference>
<keyword evidence="3" id="KW-0812">Transmembrane</keyword>
<keyword evidence="3" id="KW-0472">Membrane</keyword>
<evidence type="ECO:0000259" key="5">
    <source>
        <dbReference type="SMART" id="SM00331"/>
    </source>
</evidence>
<dbReference type="InterPro" id="IPR036457">
    <property type="entry name" value="PPM-type-like_dom_sf"/>
</dbReference>
<feature type="domain" description="PPM-type phosphatase" evidence="5">
    <location>
        <begin position="512"/>
        <end position="732"/>
    </location>
</feature>
<dbReference type="Proteomes" id="UP000683507">
    <property type="component" value="Chromosome"/>
</dbReference>
<dbReference type="InterPro" id="IPR052016">
    <property type="entry name" value="Bact_Sigma-Reg"/>
</dbReference>
<evidence type="ECO:0000256" key="2">
    <source>
        <dbReference type="PROSITE-ProRule" id="PRU00339"/>
    </source>
</evidence>
<organism evidence="6 7">
    <name type="scientific">Parvicella tangerina</name>
    <dbReference type="NCBI Taxonomy" id="2829795"/>
    <lineage>
        <taxon>Bacteria</taxon>
        <taxon>Pseudomonadati</taxon>
        <taxon>Bacteroidota</taxon>
        <taxon>Flavobacteriia</taxon>
        <taxon>Flavobacteriales</taxon>
        <taxon>Parvicellaceae</taxon>
        <taxon>Parvicella</taxon>
    </lineage>
</organism>
<evidence type="ECO:0000256" key="1">
    <source>
        <dbReference type="ARBA" id="ARBA00022801"/>
    </source>
</evidence>
<keyword evidence="7" id="KW-1185">Reference proteome</keyword>
<keyword evidence="3" id="KW-1133">Transmembrane helix</keyword>
<dbReference type="PANTHER" id="PTHR43156">
    <property type="entry name" value="STAGE II SPORULATION PROTEIN E-RELATED"/>
    <property type="match status" value="1"/>
</dbReference>
<dbReference type="PROSITE" id="PS50005">
    <property type="entry name" value="TPR"/>
    <property type="match status" value="1"/>
</dbReference>
<evidence type="ECO:0000256" key="3">
    <source>
        <dbReference type="SAM" id="Phobius"/>
    </source>
</evidence>
<dbReference type="SUPFAM" id="SSF48452">
    <property type="entry name" value="TPR-like"/>
    <property type="match status" value="1"/>
</dbReference>
<feature type="repeat" description="TPR" evidence="2">
    <location>
        <begin position="181"/>
        <end position="214"/>
    </location>
</feature>
<dbReference type="InterPro" id="IPR011990">
    <property type="entry name" value="TPR-like_helical_dom_sf"/>
</dbReference>
<accession>A0A916JKS0</accession>
<dbReference type="InterPro" id="IPR019734">
    <property type="entry name" value="TPR_rpt"/>
</dbReference>
<proteinExistence type="predicted"/>
<feature type="transmembrane region" description="Helical" evidence="3">
    <location>
        <begin position="427"/>
        <end position="446"/>
    </location>
</feature>
<dbReference type="PANTHER" id="PTHR43156:SF9">
    <property type="entry name" value="HAMP DOMAIN-CONTAINING PROTEIN"/>
    <property type="match status" value="1"/>
</dbReference>
<gene>
    <name evidence="6" type="ORF">CRYO30217_00890</name>
</gene>
<dbReference type="Pfam" id="PF13424">
    <property type="entry name" value="TPR_12"/>
    <property type="match status" value="1"/>
</dbReference>
<keyword evidence="4" id="KW-0732">Signal</keyword>
<evidence type="ECO:0000313" key="6">
    <source>
        <dbReference type="EMBL" id="CAG5079222.1"/>
    </source>
</evidence>
<dbReference type="RefSeq" id="WP_258541112.1">
    <property type="nucleotide sequence ID" value="NZ_OU015584.1"/>
</dbReference>
<feature type="signal peptide" evidence="4">
    <location>
        <begin position="1"/>
        <end position="18"/>
    </location>
</feature>
<protein>
    <recommendedName>
        <fullName evidence="5">PPM-type phosphatase domain-containing protein</fullName>
    </recommendedName>
</protein>
<keyword evidence="2" id="KW-0802">TPR repeat</keyword>